<proteinExistence type="inferred from homology"/>
<dbReference type="GO" id="GO:0031087">
    <property type="term" value="P:deadenylation-independent decapping of nuclear-transcribed mRNA"/>
    <property type="evidence" value="ECO:0007669"/>
    <property type="project" value="TreeGrafter"/>
</dbReference>
<name>A0A9P4XTB4_CRYP1</name>
<dbReference type="SUPFAM" id="SSF50729">
    <property type="entry name" value="PH domain-like"/>
    <property type="match status" value="1"/>
</dbReference>
<keyword evidence="4" id="KW-0507">mRNA processing</keyword>
<evidence type="ECO:0000313" key="7">
    <source>
        <dbReference type="Proteomes" id="UP000803844"/>
    </source>
</evidence>
<dbReference type="RefSeq" id="XP_040771369.1">
    <property type="nucleotide sequence ID" value="XM_040915357.1"/>
</dbReference>
<evidence type="ECO:0000256" key="5">
    <source>
        <dbReference type="SAM" id="MobiDB-lite"/>
    </source>
</evidence>
<reference evidence="6" key="1">
    <citation type="journal article" date="2020" name="Phytopathology">
        <title>Genome sequence of the chestnut blight fungus Cryphonectria parasitica EP155: A fundamental resource for an archetypical invasive plant pathogen.</title>
        <authorList>
            <person name="Crouch J.A."/>
            <person name="Dawe A."/>
            <person name="Aerts A."/>
            <person name="Barry K."/>
            <person name="Churchill A.C.L."/>
            <person name="Grimwood J."/>
            <person name="Hillman B."/>
            <person name="Milgroom M.G."/>
            <person name="Pangilinan J."/>
            <person name="Smith M."/>
            <person name="Salamov A."/>
            <person name="Schmutz J."/>
            <person name="Yadav J."/>
            <person name="Grigoriev I.V."/>
            <person name="Nuss D."/>
        </authorList>
    </citation>
    <scope>NUCLEOTIDE SEQUENCE</scope>
    <source>
        <strain evidence="6">EP155</strain>
    </source>
</reference>
<dbReference type="InterPro" id="IPR010334">
    <property type="entry name" value="Dcp1"/>
</dbReference>
<evidence type="ECO:0000256" key="2">
    <source>
        <dbReference type="ARBA" id="ARBA00008778"/>
    </source>
</evidence>
<dbReference type="GO" id="GO:0003729">
    <property type="term" value="F:mRNA binding"/>
    <property type="evidence" value="ECO:0007669"/>
    <property type="project" value="TreeGrafter"/>
</dbReference>
<protein>
    <submittedName>
        <fullName evidence="6">Uncharacterized protein</fullName>
    </submittedName>
</protein>
<dbReference type="Proteomes" id="UP000803844">
    <property type="component" value="Unassembled WGS sequence"/>
</dbReference>
<dbReference type="GO" id="GO:0008047">
    <property type="term" value="F:enzyme activator activity"/>
    <property type="evidence" value="ECO:0007669"/>
    <property type="project" value="InterPro"/>
</dbReference>
<organism evidence="6 7">
    <name type="scientific">Cryphonectria parasitica (strain ATCC 38755 / EP155)</name>
    <dbReference type="NCBI Taxonomy" id="660469"/>
    <lineage>
        <taxon>Eukaryota</taxon>
        <taxon>Fungi</taxon>
        <taxon>Dikarya</taxon>
        <taxon>Ascomycota</taxon>
        <taxon>Pezizomycotina</taxon>
        <taxon>Sordariomycetes</taxon>
        <taxon>Sordariomycetidae</taxon>
        <taxon>Diaporthales</taxon>
        <taxon>Cryphonectriaceae</taxon>
        <taxon>Cryphonectria-Endothia species complex</taxon>
        <taxon>Cryphonectria</taxon>
    </lineage>
</organism>
<gene>
    <name evidence="6" type="ORF">M406DRAFT_109460</name>
</gene>
<dbReference type="PANTHER" id="PTHR16290">
    <property type="entry name" value="TRANSCRIPTION FACTOR SMIF DECAPPING ENZYME DCP1"/>
    <property type="match status" value="1"/>
</dbReference>
<dbReference type="GO" id="GO:0006397">
    <property type="term" value="P:mRNA processing"/>
    <property type="evidence" value="ECO:0007669"/>
    <property type="project" value="UniProtKB-KW"/>
</dbReference>
<dbReference type="InterPro" id="IPR011993">
    <property type="entry name" value="PH-like_dom_sf"/>
</dbReference>
<dbReference type="Pfam" id="PF06058">
    <property type="entry name" value="DCP1"/>
    <property type="match status" value="1"/>
</dbReference>
<evidence type="ECO:0000256" key="3">
    <source>
        <dbReference type="ARBA" id="ARBA00022490"/>
    </source>
</evidence>
<dbReference type="OrthoDB" id="255837at2759"/>
<evidence type="ECO:0000313" key="6">
    <source>
        <dbReference type="EMBL" id="KAF3760390.1"/>
    </source>
</evidence>
<accession>A0A9P4XTB4</accession>
<dbReference type="GO" id="GO:0000932">
    <property type="term" value="C:P-body"/>
    <property type="evidence" value="ECO:0007669"/>
    <property type="project" value="TreeGrafter"/>
</dbReference>
<comment type="subcellular location">
    <subcellularLocation>
        <location evidence="1">Cytoplasm</location>
    </subcellularLocation>
</comment>
<sequence length="212" mass="23570">MKPSTPRRSRRQNQPATRAGNTVPVSDYESDGPSHRGPNAQFSQSTVTVTATATVTAGYHGAQPAQGGTRTIGDMNLSVIKRYVPTVQSYISMAHHVLVFQWDHEKEDWGEELFKGPLFICNQLPDMTTGAPLPRACIFLINRNSPENFTLDLATVLDCQQNDSQKDFLEIYAATPSTDAVHWGLLIRESESLDDTWAALQDRWRAVQTIPV</sequence>
<comment type="caution">
    <text evidence="6">The sequence shown here is derived from an EMBL/GenBank/DDBJ whole genome shotgun (WGS) entry which is preliminary data.</text>
</comment>
<dbReference type="GeneID" id="63832486"/>
<dbReference type="EMBL" id="MU032353">
    <property type="protein sequence ID" value="KAF3760390.1"/>
    <property type="molecule type" value="Genomic_DNA"/>
</dbReference>
<feature type="compositionally biased region" description="Polar residues" evidence="5">
    <location>
        <begin position="12"/>
        <end position="24"/>
    </location>
</feature>
<feature type="region of interest" description="Disordered" evidence="5">
    <location>
        <begin position="1"/>
        <end position="46"/>
    </location>
</feature>
<dbReference type="PANTHER" id="PTHR16290:SF0">
    <property type="entry name" value="DECAPPING PROTEIN 1, ISOFORM A"/>
    <property type="match status" value="1"/>
</dbReference>
<evidence type="ECO:0000256" key="4">
    <source>
        <dbReference type="ARBA" id="ARBA00022664"/>
    </source>
</evidence>
<dbReference type="GO" id="GO:0000290">
    <property type="term" value="P:deadenylation-dependent decapping of nuclear-transcribed mRNA"/>
    <property type="evidence" value="ECO:0007669"/>
    <property type="project" value="InterPro"/>
</dbReference>
<comment type="similarity">
    <text evidence="2">Belongs to the DCP1 family.</text>
</comment>
<dbReference type="Gene3D" id="2.30.29.30">
    <property type="entry name" value="Pleckstrin-homology domain (PH domain)/Phosphotyrosine-binding domain (PTB)"/>
    <property type="match status" value="1"/>
</dbReference>
<keyword evidence="7" id="KW-1185">Reference proteome</keyword>
<feature type="compositionally biased region" description="Basic residues" evidence="5">
    <location>
        <begin position="1"/>
        <end position="11"/>
    </location>
</feature>
<dbReference type="AlphaFoldDB" id="A0A9P4XTB4"/>
<evidence type="ECO:0000256" key="1">
    <source>
        <dbReference type="ARBA" id="ARBA00004496"/>
    </source>
</evidence>
<keyword evidence="3" id="KW-0963">Cytoplasm</keyword>